<accession>A0ABP0VRD5</accession>
<feature type="region of interest" description="Disordered" evidence="4">
    <location>
        <begin position="1"/>
        <end position="31"/>
    </location>
</feature>
<name>A0ABP0VRD5_9BRYO</name>
<dbReference type="EMBL" id="OZ020096">
    <property type="protein sequence ID" value="CAK9256436.1"/>
    <property type="molecule type" value="Genomic_DNA"/>
</dbReference>
<dbReference type="InterPro" id="IPR012000">
    <property type="entry name" value="Thiamin_PyroP_enz_cen_dom"/>
</dbReference>
<gene>
    <name evidence="8" type="ORF">CSSPJE1EN1_LOCUS1914</name>
</gene>
<dbReference type="Pfam" id="PF02776">
    <property type="entry name" value="TPP_enzyme_N"/>
    <property type="match status" value="1"/>
</dbReference>
<dbReference type="NCBIfam" id="NF006187">
    <property type="entry name" value="PRK08322.1"/>
    <property type="match status" value="1"/>
</dbReference>
<evidence type="ECO:0008006" key="10">
    <source>
        <dbReference type="Google" id="ProtNLM"/>
    </source>
</evidence>
<evidence type="ECO:0000313" key="9">
    <source>
        <dbReference type="Proteomes" id="UP001497444"/>
    </source>
</evidence>
<dbReference type="Gene3D" id="3.40.50.970">
    <property type="match status" value="2"/>
</dbReference>
<evidence type="ECO:0000256" key="4">
    <source>
        <dbReference type="SAM" id="MobiDB-lite"/>
    </source>
</evidence>
<dbReference type="InterPro" id="IPR045229">
    <property type="entry name" value="TPP_enz"/>
</dbReference>
<evidence type="ECO:0000313" key="8">
    <source>
        <dbReference type="EMBL" id="CAK9256436.1"/>
    </source>
</evidence>
<dbReference type="Gene3D" id="3.40.50.1220">
    <property type="entry name" value="TPP-binding domain"/>
    <property type="match status" value="1"/>
</dbReference>
<evidence type="ECO:0000259" key="5">
    <source>
        <dbReference type="Pfam" id="PF00205"/>
    </source>
</evidence>
<evidence type="ECO:0000259" key="7">
    <source>
        <dbReference type="Pfam" id="PF02776"/>
    </source>
</evidence>
<evidence type="ECO:0000256" key="2">
    <source>
        <dbReference type="ARBA" id="ARBA00023052"/>
    </source>
</evidence>
<evidence type="ECO:0000256" key="3">
    <source>
        <dbReference type="RuleBase" id="RU362132"/>
    </source>
</evidence>
<dbReference type="InterPro" id="IPR011766">
    <property type="entry name" value="TPP_enzyme_TPP-bd"/>
</dbReference>
<reference evidence="8 9" key="1">
    <citation type="submission" date="2024-02" db="EMBL/GenBank/DDBJ databases">
        <authorList>
            <consortium name="ELIXIR-Norway"/>
            <consortium name="Elixir Norway"/>
        </authorList>
    </citation>
    <scope>NUCLEOTIDE SEQUENCE [LARGE SCALE GENOMIC DNA]</scope>
</reference>
<dbReference type="InterPro" id="IPR012001">
    <property type="entry name" value="Thiamin_PyroP_enz_TPP-bd_dom"/>
</dbReference>
<keyword evidence="9" id="KW-1185">Reference proteome</keyword>
<protein>
    <recommendedName>
        <fullName evidence="10">Acetolactate synthase</fullName>
    </recommendedName>
</protein>
<sequence length="725" mass="79776">MNRHQPSTQEGEEEEEEEEPEQEETQDLKDLVKKRDLELSSSLDSSRIFRVQSRHRACDVMVHALENEHIRFIFGIPGEENLALLDSLRGSSIRMVITRHEQAAGFMAATMGRLTGKAGLCFSTLGPGALNLATAAAYAQLAGFPMLMITGQKPIRTSKQGSFQIIDVVDAMRPITKFTKQIADGDLVPSMVREAIRVAEEERPGAVHLELPEDIASTMTDAQAFPVYPVRRPIAEGKAIAKAVNLIHASSHPLLLIGAGANRQQTQKMLLEFVDRLQIPFVTTQMGKGVINEAHPLYLGCCALSAKDYVHVCIEKADLIINIGHDVVEKPPFFMQHGKAPMVIHVNFYTAKVDNIYFPQLEVVGDIANAVWQLKNALQQQQHWNYSFMMQVKADLEEHIGKGANDTRFPLTPQRVVSDLRKVMPADGIVCLDNGMFKVWFARCYKAYEPNTLLLDNSLATMGAGLPSAAAACLLHPEKKVVAVCGDGGFMLNSQEMETAVRLDINLTIVVLNDNGFGMIKWKQNAAGYSMFGLDLKNPNFVAYANSYGAKGYCVRSANELSWMLHDCIFGSTSGVKLIEVPLDYTWANHILDHELPGLIKKRRSMSEAESRISPALFMAVNSSTTMSNSLLQPMSIPTMISEKACGSSEEEAVSMENRAAEMEEEDSASTAVCEPLCSRIACTTDAAVGVSYVSSPMCPSDRPDCVCLTNVHLQCSECGRSYPM</sequence>
<organism evidence="8 9">
    <name type="scientific">Sphagnum jensenii</name>
    <dbReference type="NCBI Taxonomy" id="128206"/>
    <lineage>
        <taxon>Eukaryota</taxon>
        <taxon>Viridiplantae</taxon>
        <taxon>Streptophyta</taxon>
        <taxon>Embryophyta</taxon>
        <taxon>Bryophyta</taxon>
        <taxon>Sphagnophytina</taxon>
        <taxon>Sphagnopsida</taxon>
        <taxon>Sphagnales</taxon>
        <taxon>Sphagnaceae</taxon>
        <taxon>Sphagnum</taxon>
    </lineage>
</organism>
<dbReference type="InterPro" id="IPR029035">
    <property type="entry name" value="DHS-like_NAD/FAD-binding_dom"/>
</dbReference>
<dbReference type="Pfam" id="PF00205">
    <property type="entry name" value="TPP_enzyme_M"/>
    <property type="match status" value="1"/>
</dbReference>
<comment type="similarity">
    <text evidence="1 3">Belongs to the TPP enzyme family.</text>
</comment>
<proteinExistence type="inferred from homology"/>
<feature type="compositionally biased region" description="Acidic residues" evidence="4">
    <location>
        <begin position="10"/>
        <end position="25"/>
    </location>
</feature>
<evidence type="ECO:0000259" key="6">
    <source>
        <dbReference type="Pfam" id="PF02775"/>
    </source>
</evidence>
<feature type="domain" description="Thiamine pyrophosphate enzyme TPP-binding" evidence="6">
    <location>
        <begin position="433"/>
        <end position="581"/>
    </location>
</feature>
<dbReference type="Pfam" id="PF02775">
    <property type="entry name" value="TPP_enzyme_C"/>
    <property type="match status" value="1"/>
</dbReference>
<dbReference type="PANTHER" id="PTHR18968:SF129">
    <property type="entry name" value="ACETOLACTATE SYNTHASE"/>
    <property type="match status" value="1"/>
</dbReference>
<feature type="domain" description="Thiamine pyrophosphate enzyme central" evidence="5">
    <location>
        <begin position="240"/>
        <end position="374"/>
    </location>
</feature>
<dbReference type="PANTHER" id="PTHR18968">
    <property type="entry name" value="THIAMINE PYROPHOSPHATE ENZYMES"/>
    <property type="match status" value="1"/>
</dbReference>
<dbReference type="SUPFAM" id="SSF52467">
    <property type="entry name" value="DHS-like NAD/FAD-binding domain"/>
    <property type="match status" value="1"/>
</dbReference>
<keyword evidence="2 3" id="KW-0786">Thiamine pyrophosphate</keyword>
<dbReference type="CDD" id="cd07035">
    <property type="entry name" value="TPP_PYR_POX_like"/>
    <property type="match status" value="1"/>
</dbReference>
<dbReference type="SUPFAM" id="SSF52518">
    <property type="entry name" value="Thiamin diphosphate-binding fold (THDP-binding)"/>
    <property type="match status" value="2"/>
</dbReference>
<dbReference type="InterPro" id="IPR029061">
    <property type="entry name" value="THDP-binding"/>
</dbReference>
<feature type="domain" description="Thiamine pyrophosphate enzyme N-terminal TPP-binding" evidence="7">
    <location>
        <begin position="58"/>
        <end position="169"/>
    </location>
</feature>
<dbReference type="Proteomes" id="UP001497444">
    <property type="component" value="Chromosome 1"/>
</dbReference>
<evidence type="ECO:0000256" key="1">
    <source>
        <dbReference type="ARBA" id="ARBA00007812"/>
    </source>
</evidence>